<organism evidence="1 2">
    <name type="scientific">Desulfocucumis palustris</name>
    <dbReference type="NCBI Taxonomy" id="1898651"/>
    <lineage>
        <taxon>Bacteria</taxon>
        <taxon>Bacillati</taxon>
        <taxon>Bacillota</taxon>
        <taxon>Clostridia</taxon>
        <taxon>Eubacteriales</taxon>
        <taxon>Desulfocucumaceae</taxon>
        <taxon>Desulfocucumis</taxon>
    </lineage>
</organism>
<accession>A0A2L2XF15</accession>
<proteinExistence type="predicted"/>
<keyword evidence="2" id="KW-1185">Reference proteome</keyword>
<dbReference type="NCBIfam" id="NF038262">
    <property type="entry name" value="SiaB_fam_kinase"/>
    <property type="match status" value="1"/>
</dbReference>
<sequence length="182" mass="20943">MSFDLLNFYEEIKKDGIMFCYSGPISQSTVEGIGETLRINMKLEDAGITTANTVFSIFVEQMHNILNYSAERIGQDSESRQQLSLGVLVIGREEKDFYVFCGNRLLNEDVPKLRERIESIRFLDKDELKAIYKQKRRESSDSDSKGAGLGLIEMARKAEKPIEYEFRPLNEIYTFFSIKVVV</sequence>
<comment type="caution">
    <text evidence="1">The sequence shown here is derived from an EMBL/GenBank/DDBJ whole genome shotgun (WGS) entry which is preliminary data.</text>
</comment>
<dbReference type="OrthoDB" id="5365713at2"/>
<evidence type="ECO:0000313" key="2">
    <source>
        <dbReference type="Proteomes" id="UP000239549"/>
    </source>
</evidence>
<protein>
    <submittedName>
        <fullName evidence="1">Uncharacterized protein</fullName>
    </submittedName>
</protein>
<dbReference type="Proteomes" id="UP000239549">
    <property type="component" value="Unassembled WGS sequence"/>
</dbReference>
<reference evidence="2" key="1">
    <citation type="submission" date="2018-02" db="EMBL/GenBank/DDBJ databases">
        <title>Genome sequence of Desulfocucumis palustris strain NAW-5.</title>
        <authorList>
            <person name="Watanabe M."/>
            <person name="Kojima H."/>
            <person name="Fukui M."/>
        </authorList>
    </citation>
    <scope>NUCLEOTIDE SEQUENCE [LARGE SCALE GENOMIC DNA]</scope>
    <source>
        <strain evidence="2">NAW-5</strain>
    </source>
</reference>
<dbReference type="Pfam" id="PF19788">
    <property type="entry name" value="DUF6272"/>
    <property type="match status" value="1"/>
</dbReference>
<dbReference type="AlphaFoldDB" id="A0A2L2XF15"/>
<dbReference type="RefSeq" id="WP_104372911.1">
    <property type="nucleotide sequence ID" value="NZ_BFAV01000150.1"/>
</dbReference>
<evidence type="ECO:0000313" key="1">
    <source>
        <dbReference type="EMBL" id="GBF34722.1"/>
    </source>
</evidence>
<name>A0A2L2XF15_9FIRM</name>
<gene>
    <name evidence="1" type="ORF">DCCM_3842</name>
</gene>
<dbReference type="InterPro" id="IPR046239">
    <property type="entry name" value="DUF6272"/>
</dbReference>
<dbReference type="EMBL" id="BFAV01000150">
    <property type="protein sequence ID" value="GBF34722.1"/>
    <property type="molecule type" value="Genomic_DNA"/>
</dbReference>